<evidence type="ECO:0000256" key="1">
    <source>
        <dbReference type="SAM" id="MobiDB-lite"/>
    </source>
</evidence>
<keyword evidence="2" id="KW-0472">Membrane</keyword>
<reference evidence="3" key="1">
    <citation type="submission" date="2021-01" db="EMBL/GenBank/DDBJ databases">
        <authorList>
            <person name="Corre E."/>
            <person name="Pelletier E."/>
            <person name="Niang G."/>
            <person name="Scheremetjew M."/>
            <person name="Finn R."/>
            <person name="Kale V."/>
            <person name="Holt S."/>
            <person name="Cochrane G."/>
            <person name="Meng A."/>
            <person name="Brown T."/>
            <person name="Cohen L."/>
        </authorList>
    </citation>
    <scope>NUCLEOTIDE SEQUENCE</scope>
    <source>
        <strain evidence="3">CCMP1756</strain>
    </source>
</reference>
<dbReference type="InterPro" id="IPR024133">
    <property type="entry name" value="TM_138"/>
</dbReference>
<gene>
    <name evidence="3" type="ORF">PCAL00307_LOCUS1479</name>
    <name evidence="4" type="ORF">PECAL_1P16410</name>
</gene>
<evidence type="ECO:0008006" key="6">
    <source>
        <dbReference type="Google" id="ProtNLM"/>
    </source>
</evidence>
<evidence type="ECO:0000313" key="5">
    <source>
        <dbReference type="Proteomes" id="UP000789595"/>
    </source>
</evidence>
<keyword evidence="5" id="KW-1185">Reference proteome</keyword>
<feature type="region of interest" description="Disordered" evidence="1">
    <location>
        <begin position="1"/>
        <end position="22"/>
    </location>
</feature>
<dbReference type="Proteomes" id="UP000789595">
    <property type="component" value="Unassembled WGS sequence"/>
</dbReference>
<evidence type="ECO:0000313" key="4">
    <source>
        <dbReference type="EMBL" id="CAH0365215.1"/>
    </source>
</evidence>
<feature type="transmembrane region" description="Helical" evidence="2">
    <location>
        <begin position="96"/>
        <end position="117"/>
    </location>
</feature>
<dbReference type="Pfam" id="PF14935">
    <property type="entry name" value="TMEM138"/>
    <property type="match status" value="1"/>
</dbReference>
<feature type="transmembrane region" description="Helical" evidence="2">
    <location>
        <begin position="58"/>
        <end position="76"/>
    </location>
</feature>
<reference evidence="4" key="2">
    <citation type="submission" date="2021-11" db="EMBL/GenBank/DDBJ databases">
        <authorList>
            <consortium name="Genoscope - CEA"/>
            <person name="William W."/>
        </authorList>
    </citation>
    <scope>NUCLEOTIDE SEQUENCE</scope>
</reference>
<accession>A0A7S4E2F6</accession>
<evidence type="ECO:0000256" key="2">
    <source>
        <dbReference type="SAM" id="Phobius"/>
    </source>
</evidence>
<dbReference type="EMBL" id="HBIW01001722">
    <property type="protein sequence ID" value="CAE0686045.1"/>
    <property type="molecule type" value="Transcribed_RNA"/>
</dbReference>
<proteinExistence type="predicted"/>
<organism evidence="3">
    <name type="scientific">Pelagomonas calceolata</name>
    <dbReference type="NCBI Taxonomy" id="35677"/>
    <lineage>
        <taxon>Eukaryota</taxon>
        <taxon>Sar</taxon>
        <taxon>Stramenopiles</taxon>
        <taxon>Ochrophyta</taxon>
        <taxon>Pelagophyceae</taxon>
        <taxon>Pelagomonadales</taxon>
        <taxon>Pelagomonadaceae</taxon>
        <taxon>Pelagomonas</taxon>
    </lineage>
</organism>
<keyword evidence="2" id="KW-0812">Transmembrane</keyword>
<dbReference type="EMBL" id="CAKKNE010000001">
    <property type="protein sequence ID" value="CAH0365215.1"/>
    <property type="molecule type" value="Genomic_DNA"/>
</dbReference>
<sequence>MDTLSSTEDQAPPRKKRDDDHHRTNEGKTIILFGLLLTDLVFNSTLEYDEWDSYPTMFGIQVFIEICTFAVVFLMLCETYPFRVGLLDALLAEFRSIFWVHPLYVCWSLLVGIYRIFLGRQVSKYSGAGFRRLPNMWDTSDPAGETYTYLSHTHKLLAAIYYFINIRAAVRLGDGVYYAREQWVKLYHRTGGSRHELRKLLTKRHDEFEDDVGVERER</sequence>
<evidence type="ECO:0000313" key="3">
    <source>
        <dbReference type="EMBL" id="CAE0686045.1"/>
    </source>
</evidence>
<dbReference type="OrthoDB" id="189688at2759"/>
<protein>
    <recommendedName>
        <fullName evidence="6">Transmembrane protein 138</fullName>
    </recommendedName>
</protein>
<dbReference type="AlphaFoldDB" id="A0A7S4E2F6"/>
<name>A0A7S4E2F6_9STRA</name>
<keyword evidence="2" id="KW-1133">Transmembrane helix</keyword>